<feature type="transmembrane region" description="Helical" evidence="13">
    <location>
        <begin position="408"/>
        <end position="432"/>
    </location>
</feature>
<dbReference type="GO" id="GO:0005886">
    <property type="term" value="C:plasma membrane"/>
    <property type="evidence" value="ECO:0007669"/>
    <property type="project" value="UniProtKB-SubCell"/>
</dbReference>
<feature type="transmembrane region" description="Helical" evidence="13">
    <location>
        <begin position="190"/>
        <end position="211"/>
    </location>
</feature>
<dbReference type="PANTHER" id="PTHR10791:SF30">
    <property type="entry name" value="SUGAR TRANSPORTER SWEET1"/>
    <property type="match status" value="1"/>
</dbReference>
<evidence type="ECO:0000256" key="13">
    <source>
        <dbReference type="SAM" id="Phobius"/>
    </source>
</evidence>
<evidence type="ECO:0000256" key="4">
    <source>
        <dbReference type="ARBA" id="ARBA00021741"/>
    </source>
</evidence>
<feature type="transmembrane region" description="Helical" evidence="13">
    <location>
        <begin position="584"/>
        <end position="601"/>
    </location>
</feature>
<dbReference type="FunFam" id="1.20.1280.290:FF:000037">
    <property type="entry name" value="Uncharacterized protein"/>
    <property type="match status" value="1"/>
</dbReference>
<protein>
    <recommendedName>
        <fullName evidence="4">Sugar transporter SWEET1</fullName>
    </recommendedName>
</protein>
<dbReference type="Pfam" id="PF03083">
    <property type="entry name" value="MtN3_slv"/>
    <property type="match status" value="6"/>
</dbReference>
<evidence type="ECO:0000256" key="5">
    <source>
        <dbReference type="ARBA" id="ARBA00022448"/>
    </source>
</evidence>
<proteinExistence type="inferred from homology"/>
<dbReference type="PANTHER" id="PTHR10791">
    <property type="entry name" value="RAG1-ACTIVATING PROTEIN 1"/>
    <property type="match status" value="1"/>
</dbReference>
<feature type="transmembrane region" description="Helical" evidence="13">
    <location>
        <begin position="607"/>
        <end position="626"/>
    </location>
</feature>
<comment type="similarity">
    <text evidence="3">Belongs to the SWEET sugar transporter family.</text>
</comment>
<comment type="subcellular location">
    <subcellularLocation>
        <location evidence="1">Cell membrane</location>
        <topology evidence="1">Multi-pass membrane protein</topology>
    </subcellularLocation>
    <subcellularLocation>
        <location evidence="2">Golgi apparatus membrane</location>
        <topology evidence="2">Multi-pass membrane protein</topology>
    </subcellularLocation>
</comment>
<dbReference type="FunFam" id="1.20.1280.290:FF:000007">
    <property type="entry name" value="Bidirectional sugar transporter SWEET7"/>
    <property type="match status" value="2"/>
</dbReference>
<feature type="transmembrane region" description="Helical" evidence="13">
    <location>
        <begin position="638"/>
        <end position="660"/>
    </location>
</feature>
<keyword evidence="9" id="KW-0677">Repeat</keyword>
<dbReference type="AlphaFoldDB" id="A0A3R7XB50"/>
<keyword evidence="12 13" id="KW-0472">Membrane</keyword>
<feature type="transmembrane region" description="Helical" evidence="13">
    <location>
        <begin position="344"/>
        <end position="363"/>
    </location>
</feature>
<feature type="transmembrane region" description="Helical" evidence="13">
    <location>
        <begin position="39"/>
        <end position="59"/>
    </location>
</feature>
<evidence type="ECO:0000256" key="11">
    <source>
        <dbReference type="ARBA" id="ARBA00023034"/>
    </source>
</evidence>
<feature type="transmembrane region" description="Helical" evidence="13">
    <location>
        <begin position="126"/>
        <end position="144"/>
    </location>
</feature>
<dbReference type="GO" id="GO:0000139">
    <property type="term" value="C:Golgi membrane"/>
    <property type="evidence" value="ECO:0007669"/>
    <property type="project" value="UniProtKB-SubCell"/>
</dbReference>
<feature type="transmembrane region" description="Helical" evidence="13">
    <location>
        <begin position="375"/>
        <end position="396"/>
    </location>
</feature>
<organism evidence="14 15">
    <name type="scientific">Peronospora effusa</name>
    <dbReference type="NCBI Taxonomy" id="542832"/>
    <lineage>
        <taxon>Eukaryota</taxon>
        <taxon>Sar</taxon>
        <taxon>Stramenopiles</taxon>
        <taxon>Oomycota</taxon>
        <taxon>Peronosporomycetes</taxon>
        <taxon>Peronosporales</taxon>
        <taxon>Peronosporaceae</taxon>
        <taxon>Peronospora</taxon>
    </lineage>
</organism>
<comment type="caution">
    <text evidence="14">The sequence shown here is derived from an EMBL/GenBank/DDBJ whole genome shotgun (WGS) entry which is preliminary data.</text>
</comment>
<dbReference type="FunFam" id="1.20.1280.290:FF:000004">
    <property type="entry name" value="Sugar transporter SWEET"/>
    <property type="match status" value="4"/>
</dbReference>
<feature type="transmembrane region" description="Helical" evidence="13">
    <location>
        <begin position="98"/>
        <end position="120"/>
    </location>
</feature>
<sequence>MGYLEATFQVLTVSSSIMVRLSPWPDFQRIYKTKNTGEVQILPVVMLFANCVVLGWFGYLSENIFPLFVTAMLGLVTCGGFIAVFYRYADDKRSVHKIGAVALVVIVLVCLYGAIGLAGVTGQSKSSMATAMGAFSVATSIGLYSSPLATIKRVVRSKSTASMPFTLCLANFFSSVCWAVYAIIIMDVWILLPNIFGCVLTMIQLALYIIYPTSKVVESQLEVVIVDHSGATTEHELKIALSSVLDTDTLQGGHLGRKSSIGHNECFVAVQSPVTHGHDTALMVARVLTTITTIMLRISLLPDFNRWRKKRNTGDMSVMPCVLLHTNCYALLFYAYAIDEMVPLFATSVLGVLVGETLAYYFYRWTDYKRATMKIFIASFVVCVAVTIYGTLAITGRTGQSRDAVKTTLGFITVATTIVLYASPMATIVNVIRTKTASSMPFTMGLVLLFNSFCWGFYGGLLGNAFIMAPNIAGFTLGLVQLSLTFIFPNDTPKDIPVATCRNAQARSVVLLSPLQDGECDRHLSSVDSREYVAVLSPRQDNITVIVFEWLTLSTTLMLRLSLIPDFRRMHKCHSTGEMSVMPCLLLFTNCYVGFFYAIAVNNMMPLLAQAIVGIVAGVFFNYFFYRLAEDKLAVVKAFAGSFAVCLIVTVYSILALAGHTGQSRESISTTLGFMTIGTSVGLYVSPMATIATVLRTKTASSMPFTMGVANVFNSFNWATYAALVDNKFILGPNIAGFILGCIQLILTFVYRPQSSDLADEAKPDGTLSVVVISPHNEKVVPSANAKTGRIKIGRPRVQHLVASPSSRLYASPMATIRHVIQTKTSSSMPSSSMPLTKGVVNVVNSFSWVIYAILIDDIFILVPNVSGALLGSTQLILTCIYPRKAPYDGQIDSVTMTDPFVRSNDYVGGELAVLSVVIKSLA</sequence>
<dbReference type="VEuPathDB" id="FungiDB:DD237_005393"/>
<evidence type="ECO:0000256" key="3">
    <source>
        <dbReference type="ARBA" id="ARBA00007809"/>
    </source>
</evidence>
<evidence type="ECO:0000256" key="10">
    <source>
        <dbReference type="ARBA" id="ARBA00022989"/>
    </source>
</evidence>
<feature type="transmembrane region" description="Helical" evidence="13">
    <location>
        <begin position="707"/>
        <end position="724"/>
    </location>
</feature>
<feature type="transmembrane region" description="Helical" evidence="13">
    <location>
        <begin position="672"/>
        <end position="695"/>
    </location>
</feature>
<feature type="transmembrane region" description="Helical" evidence="13">
    <location>
        <begin position="444"/>
        <end position="467"/>
    </location>
</feature>
<evidence type="ECO:0000256" key="9">
    <source>
        <dbReference type="ARBA" id="ARBA00022737"/>
    </source>
</evidence>
<dbReference type="EMBL" id="QKXF01000765">
    <property type="protein sequence ID" value="RQM09136.1"/>
    <property type="molecule type" value="Genomic_DNA"/>
</dbReference>
<name>A0A3R7XB50_9STRA</name>
<keyword evidence="5" id="KW-0813">Transport</keyword>
<dbReference type="InterPro" id="IPR047664">
    <property type="entry name" value="SWEET"/>
</dbReference>
<keyword evidence="10 13" id="KW-1133">Transmembrane helix</keyword>
<feature type="transmembrane region" description="Helical" evidence="13">
    <location>
        <begin position="730"/>
        <end position="751"/>
    </location>
</feature>
<dbReference type="Gene3D" id="1.20.1280.290">
    <property type="match status" value="7"/>
</dbReference>
<feature type="transmembrane region" description="Helical" evidence="13">
    <location>
        <begin position="165"/>
        <end position="184"/>
    </location>
</feature>
<feature type="transmembrane region" description="Helical" evidence="13">
    <location>
        <begin position="316"/>
        <end position="338"/>
    </location>
</feature>
<keyword evidence="11" id="KW-0333">Golgi apparatus</keyword>
<keyword evidence="6" id="KW-1003">Cell membrane</keyword>
<keyword evidence="7" id="KW-0762">Sugar transport</keyword>
<evidence type="ECO:0000256" key="7">
    <source>
        <dbReference type="ARBA" id="ARBA00022597"/>
    </source>
</evidence>
<evidence type="ECO:0000256" key="6">
    <source>
        <dbReference type="ARBA" id="ARBA00022475"/>
    </source>
</evidence>
<evidence type="ECO:0000256" key="1">
    <source>
        <dbReference type="ARBA" id="ARBA00004651"/>
    </source>
</evidence>
<evidence type="ECO:0000313" key="15">
    <source>
        <dbReference type="Proteomes" id="UP000286097"/>
    </source>
</evidence>
<feature type="transmembrane region" description="Helical" evidence="13">
    <location>
        <begin position="543"/>
        <end position="563"/>
    </location>
</feature>
<dbReference type="InterPro" id="IPR004316">
    <property type="entry name" value="SWEET_rpt"/>
</dbReference>
<dbReference type="GO" id="GO:0051119">
    <property type="term" value="F:sugar transmembrane transporter activity"/>
    <property type="evidence" value="ECO:0007669"/>
    <property type="project" value="InterPro"/>
</dbReference>
<evidence type="ECO:0000313" key="14">
    <source>
        <dbReference type="EMBL" id="RQM09136.1"/>
    </source>
</evidence>
<evidence type="ECO:0000256" key="2">
    <source>
        <dbReference type="ARBA" id="ARBA00004653"/>
    </source>
</evidence>
<reference evidence="14 15" key="1">
    <citation type="submission" date="2018-06" db="EMBL/GenBank/DDBJ databases">
        <title>Comparative genomics of downy mildews reveals potential adaptations to biotrophy.</title>
        <authorList>
            <person name="Fletcher K."/>
            <person name="Klosterman S.J."/>
            <person name="Derevnina L."/>
            <person name="Martin F."/>
            <person name="Koike S."/>
            <person name="Reyes Chin-Wo S."/>
            <person name="Mou B."/>
            <person name="Michelmore R."/>
        </authorList>
    </citation>
    <scope>NUCLEOTIDE SEQUENCE [LARGE SCALE GENOMIC DNA]</scope>
    <source>
        <strain evidence="14 15">R13</strain>
    </source>
</reference>
<evidence type="ECO:0000256" key="12">
    <source>
        <dbReference type="ARBA" id="ARBA00023136"/>
    </source>
</evidence>
<accession>A0A3R7XB50</accession>
<keyword evidence="8 13" id="KW-0812">Transmembrane</keyword>
<evidence type="ECO:0000256" key="8">
    <source>
        <dbReference type="ARBA" id="ARBA00022692"/>
    </source>
</evidence>
<gene>
    <name evidence="14" type="ORF">DD237_005393</name>
</gene>
<feature type="transmembrane region" description="Helical" evidence="13">
    <location>
        <begin position="65"/>
        <end position="86"/>
    </location>
</feature>
<dbReference type="Proteomes" id="UP000286097">
    <property type="component" value="Unassembled WGS sequence"/>
</dbReference>